<sequence length="231" mass="26256">MFGKQWAGNEFKAQKPSSMRAAAEDASIRHKEASEALMRARSASANPDFQRSVTQELEKLSKPTAAESSDRSGDHQIPFERRIAVETELRRAIDSGELVAFLDGDVALDPSQISGNRHFRLDVHLSMTRIPATLLGGHRRHVVVLFRRGEFDDWLEDNHPLQLDPDSKEYKAQKARNALQRRIDLNQTWTKVAFRKWARTELGLTGYRAGKIWDAMVPESWKKPGNPGRKN</sequence>
<reference evidence="2 3" key="1">
    <citation type="submission" date="2016-10" db="EMBL/GenBank/DDBJ databases">
        <authorList>
            <person name="Varghese N."/>
            <person name="Submissions S."/>
        </authorList>
    </citation>
    <scope>NUCLEOTIDE SEQUENCE [LARGE SCALE GENOMIC DNA]</scope>
    <source>
        <strain evidence="2 3">DSM 18839</strain>
    </source>
</reference>
<protein>
    <submittedName>
        <fullName evidence="2">Uncharacterized protein</fullName>
    </submittedName>
</protein>
<dbReference type="EMBL" id="FNBW01000025">
    <property type="protein sequence ID" value="SDG57660.1"/>
    <property type="molecule type" value="Genomic_DNA"/>
</dbReference>
<feature type="compositionally biased region" description="Basic and acidic residues" evidence="1">
    <location>
        <begin position="22"/>
        <end position="34"/>
    </location>
</feature>
<evidence type="ECO:0000313" key="3">
    <source>
        <dbReference type="Proteomes" id="UP000198615"/>
    </source>
</evidence>
<keyword evidence="3" id="KW-1185">Reference proteome</keyword>
<evidence type="ECO:0000256" key="1">
    <source>
        <dbReference type="SAM" id="MobiDB-lite"/>
    </source>
</evidence>
<feature type="compositionally biased region" description="Polar residues" evidence="1">
    <location>
        <begin position="43"/>
        <end position="55"/>
    </location>
</feature>
<gene>
    <name evidence="2" type="ORF">SAMN05660686_04905</name>
</gene>
<feature type="region of interest" description="Disordered" evidence="1">
    <location>
        <begin position="1"/>
        <end position="78"/>
    </location>
</feature>
<dbReference type="Proteomes" id="UP000198615">
    <property type="component" value="Unassembled WGS sequence"/>
</dbReference>
<name>A0A8G2BNK5_9PROT</name>
<evidence type="ECO:0000313" key="2">
    <source>
        <dbReference type="EMBL" id="SDG57660.1"/>
    </source>
</evidence>
<proteinExistence type="predicted"/>
<accession>A0A8G2BNK5</accession>
<comment type="caution">
    <text evidence="2">The sequence shown here is derived from an EMBL/GenBank/DDBJ whole genome shotgun (WGS) entry which is preliminary data.</text>
</comment>
<feature type="compositionally biased region" description="Basic and acidic residues" evidence="1">
    <location>
        <begin position="68"/>
        <end position="78"/>
    </location>
</feature>
<organism evidence="2 3">
    <name type="scientific">Thalassobaculum litoreum DSM 18839</name>
    <dbReference type="NCBI Taxonomy" id="1123362"/>
    <lineage>
        <taxon>Bacteria</taxon>
        <taxon>Pseudomonadati</taxon>
        <taxon>Pseudomonadota</taxon>
        <taxon>Alphaproteobacteria</taxon>
        <taxon>Rhodospirillales</taxon>
        <taxon>Thalassobaculaceae</taxon>
        <taxon>Thalassobaculum</taxon>
    </lineage>
</organism>
<dbReference type="AlphaFoldDB" id="A0A8G2BNK5"/>